<comment type="caution">
    <text evidence="1">The sequence shown here is derived from an EMBL/GenBank/DDBJ whole genome shotgun (WGS) entry which is preliminary data.</text>
</comment>
<organism evidence="1">
    <name type="scientific">bioreactor metagenome</name>
    <dbReference type="NCBI Taxonomy" id="1076179"/>
    <lineage>
        <taxon>unclassified sequences</taxon>
        <taxon>metagenomes</taxon>
        <taxon>ecological metagenomes</taxon>
    </lineage>
</organism>
<sequence>MVNRDFNIIIIRMTIGNERIVFVIEFVFNFSAACECQFCVDNGGL</sequence>
<name>A0A645F9X3_9ZZZZ</name>
<proteinExistence type="predicted"/>
<reference evidence="1" key="1">
    <citation type="submission" date="2019-08" db="EMBL/GenBank/DDBJ databases">
        <authorList>
            <person name="Kucharzyk K."/>
            <person name="Murdoch R.W."/>
            <person name="Higgins S."/>
            <person name="Loffler F."/>
        </authorList>
    </citation>
    <scope>NUCLEOTIDE SEQUENCE</scope>
</reference>
<dbReference type="AlphaFoldDB" id="A0A645F9X3"/>
<dbReference type="EMBL" id="VSSQ01057297">
    <property type="protein sequence ID" value="MPN11101.1"/>
    <property type="molecule type" value="Genomic_DNA"/>
</dbReference>
<gene>
    <name evidence="1" type="ORF">SDC9_158402</name>
</gene>
<protein>
    <submittedName>
        <fullName evidence="1">Uncharacterized protein</fullName>
    </submittedName>
</protein>
<accession>A0A645F9X3</accession>
<evidence type="ECO:0000313" key="1">
    <source>
        <dbReference type="EMBL" id="MPN11101.1"/>
    </source>
</evidence>